<reference evidence="2 3" key="1">
    <citation type="submission" date="2021-05" db="EMBL/GenBank/DDBJ databases">
        <title>The draft genome of Geobacter luticola JCM 17780.</title>
        <authorList>
            <person name="Xu Z."/>
            <person name="Masuda Y."/>
            <person name="Itoh H."/>
            <person name="Senoo K."/>
        </authorList>
    </citation>
    <scope>NUCLEOTIDE SEQUENCE [LARGE SCALE GENOMIC DNA]</scope>
    <source>
        <strain evidence="2 3">JCM 17780</strain>
    </source>
</reference>
<dbReference type="GO" id="GO:0032259">
    <property type="term" value="P:methylation"/>
    <property type="evidence" value="ECO:0007669"/>
    <property type="project" value="UniProtKB-KW"/>
</dbReference>
<evidence type="ECO:0000259" key="1">
    <source>
        <dbReference type="PROSITE" id="PS51186"/>
    </source>
</evidence>
<protein>
    <submittedName>
        <fullName evidence="2">GNAT family N-acetyltransferase</fullName>
        <ecNumber evidence="2">2.3.1.-</ecNumber>
    </submittedName>
</protein>
<sequence length="197" mass="22784">MAITEQILTGSAVDDCLNDIASLRIEIFREFPYLYDGRREDELHYLKLYSLTPDSFVIIVKEGEKVAGAATGMPLRHEATELVEPFSGTSYPVEEIFYVGELLFYPEHRNRGMGMQIVRMIEEHVRSYSTYRYLTCATVVRPDNHPLRPSDHIPIDRFLVHTGFNLLPGITTSFTWLETDGVRRSHPMNFWIKELQV</sequence>
<dbReference type="InterPro" id="IPR000182">
    <property type="entry name" value="GNAT_dom"/>
</dbReference>
<dbReference type="Pfam" id="PF00583">
    <property type="entry name" value="Acetyltransf_1"/>
    <property type="match status" value="1"/>
</dbReference>
<keyword evidence="2" id="KW-0012">Acyltransferase</keyword>
<gene>
    <name evidence="2" type="ORF">KI810_05780</name>
</gene>
<dbReference type="EC" id="2.3.1.-" evidence="2"/>
<keyword evidence="2" id="KW-0808">Transferase</keyword>
<dbReference type="GO" id="GO:0008168">
    <property type="term" value="F:methyltransferase activity"/>
    <property type="evidence" value="ECO:0007669"/>
    <property type="project" value="UniProtKB-KW"/>
</dbReference>
<dbReference type="GO" id="GO:0016746">
    <property type="term" value="F:acyltransferase activity"/>
    <property type="evidence" value="ECO:0007669"/>
    <property type="project" value="UniProtKB-KW"/>
</dbReference>
<dbReference type="Gene3D" id="3.40.630.30">
    <property type="match status" value="1"/>
</dbReference>
<dbReference type="PROSITE" id="PS51186">
    <property type="entry name" value="GNAT"/>
    <property type="match status" value="1"/>
</dbReference>
<accession>A0ABS5SEW6</accession>
<feature type="domain" description="N-acetyltransferase" evidence="1">
    <location>
        <begin position="7"/>
        <end position="189"/>
    </location>
</feature>
<dbReference type="InterPro" id="IPR016181">
    <property type="entry name" value="Acyl_CoA_acyltransferase"/>
</dbReference>
<keyword evidence="3" id="KW-1185">Reference proteome</keyword>
<evidence type="ECO:0000313" key="2">
    <source>
        <dbReference type="EMBL" id="MBT0652557.1"/>
    </source>
</evidence>
<dbReference type="Proteomes" id="UP000756860">
    <property type="component" value="Unassembled WGS sequence"/>
</dbReference>
<organism evidence="2 3">
    <name type="scientific">Geomobilimonas luticola</name>
    <dbReference type="NCBI Taxonomy" id="1114878"/>
    <lineage>
        <taxon>Bacteria</taxon>
        <taxon>Pseudomonadati</taxon>
        <taxon>Thermodesulfobacteriota</taxon>
        <taxon>Desulfuromonadia</taxon>
        <taxon>Geobacterales</taxon>
        <taxon>Geobacteraceae</taxon>
        <taxon>Geomobilimonas</taxon>
    </lineage>
</organism>
<dbReference type="RefSeq" id="WP_214174493.1">
    <property type="nucleotide sequence ID" value="NZ_JAHCVK010000001.1"/>
</dbReference>
<keyword evidence="2" id="KW-0489">Methyltransferase</keyword>
<name>A0ABS5SEW6_9BACT</name>
<proteinExistence type="predicted"/>
<evidence type="ECO:0000313" key="3">
    <source>
        <dbReference type="Proteomes" id="UP000756860"/>
    </source>
</evidence>
<dbReference type="EMBL" id="JAHCVK010000001">
    <property type="protein sequence ID" value="MBT0652557.1"/>
    <property type="molecule type" value="Genomic_DNA"/>
</dbReference>
<dbReference type="SUPFAM" id="SSF55729">
    <property type="entry name" value="Acyl-CoA N-acyltransferases (Nat)"/>
    <property type="match status" value="1"/>
</dbReference>
<comment type="caution">
    <text evidence="2">The sequence shown here is derived from an EMBL/GenBank/DDBJ whole genome shotgun (WGS) entry which is preliminary data.</text>
</comment>